<reference evidence="1 2" key="1">
    <citation type="submission" date="2013-11" db="EMBL/GenBank/DDBJ databases">
        <title>Single cell genomics of uncultured Tannerella BU063 (oral taxon 286).</title>
        <authorList>
            <person name="Beall C.J."/>
            <person name="Campbell A.G."/>
            <person name="Griffen A.L."/>
            <person name="Podar M."/>
            <person name="Leys E.J."/>
        </authorList>
    </citation>
    <scope>NUCLEOTIDE SEQUENCE [LARGE SCALE GENOMIC DNA]</scope>
    <source>
        <strain evidence="1">Cell 5</strain>
    </source>
</reference>
<evidence type="ECO:0000313" key="1">
    <source>
        <dbReference type="EMBL" id="ETK04056.1"/>
    </source>
</evidence>
<accession>W2CC42</accession>
<organism evidence="1 2">
    <name type="scientific">Tannerella sp. oral taxon BU063 isolate Cell 5</name>
    <dbReference type="NCBI Taxonomy" id="1410950"/>
    <lineage>
        <taxon>Bacteria</taxon>
        <taxon>Pseudomonadati</taxon>
        <taxon>Bacteroidota</taxon>
        <taxon>Bacteroidia</taxon>
        <taxon>Bacteroidales</taxon>
        <taxon>Tannerellaceae</taxon>
        <taxon>Tannerella</taxon>
    </lineage>
</organism>
<dbReference type="AlphaFoldDB" id="W2CC42"/>
<name>W2CC42_9BACT</name>
<dbReference type="EMBL" id="AYYC01000706">
    <property type="protein sequence ID" value="ETK04056.1"/>
    <property type="molecule type" value="Genomic_DNA"/>
</dbReference>
<sequence>MVARIGWGNWILEPVGAHFFWGHFPDVAPDWRSVFVPLPRARTFLYKRYGGRRTLAQGLSQAHGCACSEGTKGTSKTLPGRLPILIFAPTFAPIIERGR</sequence>
<evidence type="ECO:0000313" key="2">
    <source>
        <dbReference type="Proteomes" id="UP000018872"/>
    </source>
</evidence>
<comment type="caution">
    <text evidence="1">The sequence shown here is derived from an EMBL/GenBank/DDBJ whole genome shotgun (WGS) entry which is preliminary data.</text>
</comment>
<protein>
    <submittedName>
        <fullName evidence="1">Uncharacterized protein</fullName>
    </submittedName>
</protein>
<dbReference type="Proteomes" id="UP000018872">
    <property type="component" value="Unassembled WGS sequence"/>
</dbReference>
<proteinExistence type="predicted"/>
<gene>
    <name evidence="1" type="ORF">T229_11070</name>
</gene>